<gene>
    <name evidence="2" type="ORF">BGZ70_003940</name>
</gene>
<sequence>MPLFTKTTGAFTLEIQHEHSILVLGLQKPLFFGTVESPATIHARVVLNTDRDYNADTAEVLFTSSAGTCFDTVEEDNGGEPISGQFLTSEQFLAKQRWLIPVDRPTPGTIRQGNYSLSVVATLDPQLPSSSAHKRTFVKHRFYMTLKANLSADSQPRTIIQTLEQDVWILHSSVPLAETIQEKPTKAVTEDCWKEQSMPVAVLLPSGSLMAGQVVPVTVRMGSFLKGSRFETQGPMVVKSVKSVLVETRRIRDKNDSNNTPDIVNEVLVVHLKDGWPNVYDPWERTVDVTLPPSPILSMSLTSKYVDVEHELVMTMRFKGAGLFKKSEEYIMRGTVMKIRMIDDEDDHDVKVHIVAPRPVLTTPVPEYSSSSSAAFSGDSENLPAYV</sequence>
<dbReference type="Proteomes" id="UP000738359">
    <property type="component" value="Unassembled WGS sequence"/>
</dbReference>
<proteinExistence type="predicted"/>
<dbReference type="AlphaFoldDB" id="A0A9P6M536"/>
<protein>
    <submittedName>
        <fullName evidence="2">Uncharacterized protein</fullName>
    </submittedName>
</protein>
<evidence type="ECO:0000256" key="1">
    <source>
        <dbReference type="SAM" id="MobiDB-lite"/>
    </source>
</evidence>
<evidence type="ECO:0000313" key="2">
    <source>
        <dbReference type="EMBL" id="KAF9965863.1"/>
    </source>
</evidence>
<dbReference type="EMBL" id="JAAAHY010000214">
    <property type="protein sequence ID" value="KAF9965863.1"/>
    <property type="molecule type" value="Genomic_DNA"/>
</dbReference>
<dbReference type="OrthoDB" id="2361690at2759"/>
<reference evidence="2" key="1">
    <citation type="journal article" date="2020" name="Fungal Divers.">
        <title>Resolving the Mortierellaceae phylogeny through synthesis of multi-gene phylogenetics and phylogenomics.</title>
        <authorList>
            <person name="Vandepol N."/>
            <person name="Liber J."/>
            <person name="Desiro A."/>
            <person name="Na H."/>
            <person name="Kennedy M."/>
            <person name="Barry K."/>
            <person name="Grigoriev I.V."/>
            <person name="Miller A.N."/>
            <person name="O'Donnell K."/>
            <person name="Stajich J.E."/>
            <person name="Bonito G."/>
        </authorList>
    </citation>
    <scope>NUCLEOTIDE SEQUENCE</scope>
    <source>
        <strain evidence="2">CK1249</strain>
    </source>
</reference>
<name>A0A9P6M536_MORAP</name>
<keyword evidence="3" id="KW-1185">Reference proteome</keyword>
<comment type="caution">
    <text evidence="2">The sequence shown here is derived from an EMBL/GenBank/DDBJ whole genome shotgun (WGS) entry which is preliminary data.</text>
</comment>
<evidence type="ECO:0000313" key="3">
    <source>
        <dbReference type="Proteomes" id="UP000738359"/>
    </source>
</evidence>
<accession>A0A9P6M536</accession>
<feature type="region of interest" description="Disordered" evidence="1">
    <location>
        <begin position="365"/>
        <end position="387"/>
    </location>
</feature>
<organism evidence="2 3">
    <name type="scientific">Mortierella alpina</name>
    <name type="common">Oleaginous fungus</name>
    <name type="synonym">Mortierella renispora</name>
    <dbReference type="NCBI Taxonomy" id="64518"/>
    <lineage>
        <taxon>Eukaryota</taxon>
        <taxon>Fungi</taxon>
        <taxon>Fungi incertae sedis</taxon>
        <taxon>Mucoromycota</taxon>
        <taxon>Mortierellomycotina</taxon>
        <taxon>Mortierellomycetes</taxon>
        <taxon>Mortierellales</taxon>
        <taxon>Mortierellaceae</taxon>
        <taxon>Mortierella</taxon>
    </lineage>
</organism>